<comment type="caution">
    <text evidence="4">The sequence shown here is derived from an EMBL/GenBank/DDBJ whole genome shotgun (WGS) entry which is preliminary data.</text>
</comment>
<gene>
    <name evidence="4" type="ORF">QQS21_010991</name>
</gene>
<name>A0AAJ0CGM8_9HYPO</name>
<dbReference type="Pfam" id="PF03080">
    <property type="entry name" value="Neprosin"/>
    <property type="match status" value="1"/>
</dbReference>
<dbReference type="PANTHER" id="PTHR31589:SF223">
    <property type="entry name" value="PROTEIN, PUTATIVE (DUF239)-RELATED"/>
    <property type="match status" value="1"/>
</dbReference>
<dbReference type="EMBL" id="JASWJB010000346">
    <property type="protein sequence ID" value="KAK2591307.1"/>
    <property type="molecule type" value="Genomic_DNA"/>
</dbReference>
<proteinExistence type="predicted"/>
<evidence type="ECO:0000313" key="4">
    <source>
        <dbReference type="EMBL" id="KAK2591307.1"/>
    </source>
</evidence>
<evidence type="ECO:0000256" key="1">
    <source>
        <dbReference type="SAM" id="MobiDB-lite"/>
    </source>
</evidence>
<keyword evidence="5" id="KW-1185">Reference proteome</keyword>
<accession>A0AAJ0CGM8</accession>
<dbReference type="PANTHER" id="PTHR31589">
    <property type="entry name" value="PROTEIN, PUTATIVE (DUF239)-RELATED-RELATED"/>
    <property type="match status" value="1"/>
</dbReference>
<sequence length="365" mass="39867">MRWTLPAVRDILLLSATVSGIASRNLDVVKTVTLPNGQIIDWIRPESQGEIATPPPGIEESILVTHHFDTNTGGPKGTVPILRSSHGQLPNKKPPSKAPKASSRIYARQNAGQHWYVSTFQEVENTGGSATLSMFEPYLESPGDFSLMQTALIKDGQTLEAGWINAPAHAAKTHLFTFFTSNNYSEMGDNMGGWNTEQKGWIQVHDSIYPGIGLTPYSVIDGEQHEITIGYQLFENNWWLVVNSIFIGYYPGSLFARDRMEPSATLETGANRIDYYGEVFQEEDAFTTTDMGSGEFAEAGYGKAAYFRNLVYTDPSGVDNVFDGSANEIVTAPESYTLDARWNSGTEWGSHFFLGGPGAGGVVGG</sequence>
<evidence type="ECO:0000259" key="3">
    <source>
        <dbReference type="PROSITE" id="PS52045"/>
    </source>
</evidence>
<feature type="domain" description="Neprosin PEP catalytic" evidence="3">
    <location>
        <begin position="107"/>
        <end position="363"/>
    </location>
</feature>
<organism evidence="4 5">
    <name type="scientific">Conoideocrella luteorostrata</name>
    <dbReference type="NCBI Taxonomy" id="1105319"/>
    <lineage>
        <taxon>Eukaryota</taxon>
        <taxon>Fungi</taxon>
        <taxon>Dikarya</taxon>
        <taxon>Ascomycota</taxon>
        <taxon>Pezizomycotina</taxon>
        <taxon>Sordariomycetes</taxon>
        <taxon>Hypocreomycetidae</taxon>
        <taxon>Hypocreales</taxon>
        <taxon>Clavicipitaceae</taxon>
        <taxon>Conoideocrella</taxon>
    </lineage>
</organism>
<dbReference type="InterPro" id="IPR004314">
    <property type="entry name" value="Neprosin"/>
</dbReference>
<evidence type="ECO:0000313" key="5">
    <source>
        <dbReference type="Proteomes" id="UP001251528"/>
    </source>
</evidence>
<evidence type="ECO:0000256" key="2">
    <source>
        <dbReference type="SAM" id="SignalP"/>
    </source>
</evidence>
<protein>
    <recommendedName>
        <fullName evidence="3">Neprosin PEP catalytic domain-containing protein</fullName>
    </recommendedName>
</protein>
<feature type="signal peptide" evidence="2">
    <location>
        <begin position="1"/>
        <end position="23"/>
    </location>
</feature>
<feature type="chain" id="PRO_5042517351" description="Neprosin PEP catalytic domain-containing protein" evidence="2">
    <location>
        <begin position="24"/>
        <end position="365"/>
    </location>
</feature>
<keyword evidence="2" id="KW-0732">Signal</keyword>
<feature type="region of interest" description="Disordered" evidence="1">
    <location>
        <begin position="75"/>
        <end position="101"/>
    </location>
</feature>
<dbReference type="PROSITE" id="PS52045">
    <property type="entry name" value="NEPROSIN_PEP_CD"/>
    <property type="match status" value="1"/>
</dbReference>
<reference evidence="4" key="1">
    <citation type="submission" date="2023-06" db="EMBL/GenBank/DDBJ databases">
        <title>Conoideocrella luteorostrata (Hypocreales: Clavicipitaceae), a potential biocontrol fungus for elongate hemlock scale in United States Christmas tree production areas.</title>
        <authorList>
            <person name="Barrett H."/>
            <person name="Lovett B."/>
            <person name="Macias A.M."/>
            <person name="Stajich J.E."/>
            <person name="Kasson M.T."/>
        </authorList>
    </citation>
    <scope>NUCLEOTIDE SEQUENCE</scope>
    <source>
        <strain evidence="4">ARSEF 14590</strain>
    </source>
</reference>
<dbReference type="InterPro" id="IPR053168">
    <property type="entry name" value="Glutamic_endopeptidase"/>
</dbReference>
<dbReference type="Proteomes" id="UP001251528">
    <property type="component" value="Unassembled WGS sequence"/>
</dbReference>
<dbReference type="AlphaFoldDB" id="A0AAJ0CGM8"/>